<comment type="caution">
    <text evidence="2">The sequence shown here is derived from an EMBL/GenBank/DDBJ whole genome shotgun (WGS) entry which is preliminary data.</text>
</comment>
<keyword evidence="3" id="KW-1185">Reference proteome</keyword>
<reference evidence="2 3" key="1">
    <citation type="submission" date="2024-07" db="EMBL/GenBank/DDBJ databases">
        <title>Molecular mechanisms and environmental adaptations of flagellar loss and biofilm growth of Rhodanobacter under environmental stress.</title>
        <authorList>
            <person name="Chen M."/>
        </authorList>
    </citation>
    <scope>NUCLEOTIDE SEQUENCE [LARGE SCALE GENOMIC DNA]</scope>
    <source>
        <strain evidence="2 3">RS22</strain>
    </source>
</reference>
<evidence type="ECO:0000313" key="2">
    <source>
        <dbReference type="EMBL" id="MEY2184324.1"/>
    </source>
</evidence>
<name>A0ABV4AX37_9GAMM</name>
<sequence>MHTLYPLACFGFSLLALLVLYSAARVAFALAILCNRLGDALDGSSVPPVFASSCSGHGRPLPSTGQGGAALPGVRS</sequence>
<evidence type="ECO:0000256" key="1">
    <source>
        <dbReference type="SAM" id="MobiDB-lite"/>
    </source>
</evidence>
<evidence type="ECO:0000313" key="3">
    <source>
        <dbReference type="Proteomes" id="UP001562159"/>
    </source>
</evidence>
<proteinExistence type="predicted"/>
<gene>
    <name evidence="2" type="ORF">AB7878_18100</name>
</gene>
<dbReference type="Proteomes" id="UP001562159">
    <property type="component" value="Unassembled WGS sequence"/>
</dbReference>
<accession>A0ABV4AX37</accession>
<dbReference type="EMBL" id="JBGBPY010000001">
    <property type="protein sequence ID" value="MEY2184324.1"/>
    <property type="molecule type" value="Genomic_DNA"/>
</dbReference>
<protein>
    <submittedName>
        <fullName evidence="2">Uncharacterized protein</fullName>
    </submittedName>
</protein>
<organism evidence="2 3">
    <name type="scientific">Rhodanobacter humi</name>
    <dbReference type="NCBI Taxonomy" id="1888173"/>
    <lineage>
        <taxon>Bacteria</taxon>
        <taxon>Pseudomonadati</taxon>
        <taxon>Pseudomonadota</taxon>
        <taxon>Gammaproteobacteria</taxon>
        <taxon>Lysobacterales</taxon>
        <taxon>Rhodanobacteraceae</taxon>
        <taxon>Rhodanobacter</taxon>
    </lineage>
</organism>
<feature type="region of interest" description="Disordered" evidence="1">
    <location>
        <begin position="55"/>
        <end position="76"/>
    </location>
</feature>